<protein>
    <submittedName>
        <fullName evidence="2">Uncharacterized protein</fullName>
    </submittedName>
</protein>
<dbReference type="Proteomes" id="UP000266841">
    <property type="component" value="Unassembled WGS sequence"/>
</dbReference>
<accession>K0SHV9</accession>
<evidence type="ECO:0000256" key="1">
    <source>
        <dbReference type="SAM" id="MobiDB-lite"/>
    </source>
</evidence>
<organism evidence="2 3">
    <name type="scientific">Thalassiosira oceanica</name>
    <name type="common">Marine diatom</name>
    <dbReference type="NCBI Taxonomy" id="159749"/>
    <lineage>
        <taxon>Eukaryota</taxon>
        <taxon>Sar</taxon>
        <taxon>Stramenopiles</taxon>
        <taxon>Ochrophyta</taxon>
        <taxon>Bacillariophyta</taxon>
        <taxon>Coscinodiscophyceae</taxon>
        <taxon>Thalassiosirophycidae</taxon>
        <taxon>Thalassiosirales</taxon>
        <taxon>Thalassiosiraceae</taxon>
        <taxon>Thalassiosira</taxon>
    </lineage>
</organism>
<sequence>MSRSKEKKKKIRAKKKKKNQVQSLRPQRSCAVRNADPRLKVGEKAVVVVDSCGFDNKRGPILVVVVAVPNGANRKYQLEAQDRQGGRGGKNLLTRDPTRPILSLEKPATDGDHLQGALDILGAEIDVVGHLESNLYQLTTHEPNVKSEEYLKFANRNSYTYEEISALITHGPFLLELSKSGSAFVPMGAVHPHTQRVARLTCADGKGLIAVANLDMNNTLVGVCQAFINEMDKLNPLANHRGSDISLKRLLSFDWSQGSEGGFTSCIFMICKKGVDSVPKSADEIDAICVCITQDWGVIVVAFGVRKKMRSEGLGTYLMRLGHIRKMPMPCPTEPDRWELAVH</sequence>
<gene>
    <name evidence="2" type="ORF">THAOC_21801</name>
</gene>
<evidence type="ECO:0000313" key="3">
    <source>
        <dbReference type="Proteomes" id="UP000266841"/>
    </source>
</evidence>
<dbReference type="EMBL" id="AGNL01026184">
    <property type="protein sequence ID" value="EJK58102.1"/>
    <property type="molecule type" value="Genomic_DNA"/>
</dbReference>
<comment type="caution">
    <text evidence="2">The sequence shown here is derived from an EMBL/GenBank/DDBJ whole genome shotgun (WGS) entry which is preliminary data.</text>
</comment>
<reference evidence="2 3" key="1">
    <citation type="journal article" date="2012" name="Genome Biol.">
        <title>Genome and low-iron response of an oceanic diatom adapted to chronic iron limitation.</title>
        <authorList>
            <person name="Lommer M."/>
            <person name="Specht M."/>
            <person name="Roy A.S."/>
            <person name="Kraemer L."/>
            <person name="Andreson R."/>
            <person name="Gutowska M.A."/>
            <person name="Wolf J."/>
            <person name="Bergner S.V."/>
            <person name="Schilhabel M.B."/>
            <person name="Klostermeier U.C."/>
            <person name="Beiko R.G."/>
            <person name="Rosenstiel P."/>
            <person name="Hippler M."/>
            <person name="Laroche J."/>
        </authorList>
    </citation>
    <scope>NUCLEOTIDE SEQUENCE [LARGE SCALE GENOMIC DNA]</scope>
    <source>
        <strain evidence="2 3">CCMP1005</strain>
    </source>
</reference>
<evidence type="ECO:0000313" key="2">
    <source>
        <dbReference type="EMBL" id="EJK58102.1"/>
    </source>
</evidence>
<feature type="compositionally biased region" description="Basic residues" evidence="1">
    <location>
        <begin position="1"/>
        <end position="19"/>
    </location>
</feature>
<feature type="region of interest" description="Disordered" evidence="1">
    <location>
        <begin position="1"/>
        <end position="27"/>
    </location>
</feature>
<proteinExistence type="predicted"/>
<dbReference type="AlphaFoldDB" id="K0SHV9"/>
<name>K0SHV9_THAOC</name>
<keyword evidence="3" id="KW-1185">Reference proteome</keyword>